<proteinExistence type="predicted"/>
<gene>
    <name evidence="2" type="primary">LOC112683776</name>
</gene>
<accession>A0A8B8FJF6</accession>
<dbReference type="AlphaFoldDB" id="A0A8B8FJF6"/>
<organism evidence="1 2">
    <name type="scientific">Sipha flava</name>
    <name type="common">yellow sugarcane aphid</name>
    <dbReference type="NCBI Taxonomy" id="143950"/>
    <lineage>
        <taxon>Eukaryota</taxon>
        <taxon>Metazoa</taxon>
        <taxon>Ecdysozoa</taxon>
        <taxon>Arthropoda</taxon>
        <taxon>Hexapoda</taxon>
        <taxon>Insecta</taxon>
        <taxon>Pterygota</taxon>
        <taxon>Neoptera</taxon>
        <taxon>Paraneoptera</taxon>
        <taxon>Hemiptera</taxon>
        <taxon>Sternorrhyncha</taxon>
        <taxon>Aphidomorpha</taxon>
        <taxon>Aphidoidea</taxon>
        <taxon>Aphididae</taxon>
        <taxon>Sipha</taxon>
    </lineage>
</organism>
<dbReference type="Proteomes" id="UP000694846">
    <property type="component" value="Unplaced"/>
</dbReference>
<dbReference type="GeneID" id="112683776"/>
<reference evidence="2" key="1">
    <citation type="submission" date="2025-08" db="UniProtKB">
        <authorList>
            <consortium name="RefSeq"/>
        </authorList>
    </citation>
    <scope>IDENTIFICATION</scope>
    <source>
        <tissue evidence="2">Whole body</tissue>
    </source>
</reference>
<keyword evidence="1" id="KW-1185">Reference proteome</keyword>
<protein>
    <submittedName>
        <fullName evidence="2">PiggyBac transposable element-derived protein 4-like</fullName>
    </submittedName>
</protein>
<dbReference type="OrthoDB" id="6602143at2759"/>
<sequence>MLHKKPVTVIEYNKGKASIDLADQKASYGNPLRRSLKWYRKVLVDILLNVSVVNASYIFNIVTESKMSITHFRYCLVESLIKKNEIVHSPLAEKHELVPVNRGRCYKCYIKTSADKGRKFAQSHSLKVKTKCIPCNKYLCLSCFNDTHRCALK</sequence>
<name>A0A8B8FJF6_9HEMI</name>
<evidence type="ECO:0000313" key="2">
    <source>
        <dbReference type="RefSeq" id="XP_025410717.1"/>
    </source>
</evidence>
<dbReference type="RefSeq" id="XP_025410717.1">
    <property type="nucleotide sequence ID" value="XM_025554932.1"/>
</dbReference>
<evidence type="ECO:0000313" key="1">
    <source>
        <dbReference type="Proteomes" id="UP000694846"/>
    </source>
</evidence>